<evidence type="ECO:0000313" key="3">
    <source>
        <dbReference type="Proteomes" id="UP000314294"/>
    </source>
</evidence>
<evidence type="ECO:0000256" key="1">
    <source>
        <dbReference type="SAM" id="MobiDB-lite"/>
    </source>
</evidence>
<sequence length="129" mass="13875">MEFSDSRLWESYRRMCDREEGDCHASSEPFWISASRGADKAWAAGPVLEESAGEEDVLAEGVDAGALPPCADSSKPSQGSPPPTLAPGLRGPRTAHRLKGSDLPFTKPIMNVSFANRSLASSRWTLTTP</sequence>
<dbReference type="AlphaFoldDB" id="A0A4Z2INS4"/>
<proteinExistence type="predicted"/>
<reference evidence="2 3" key="1">
    <citation type="submission" date="2019-03" db="EMBL/GenBank/DDBJ databases">
        <title>First draft genome of Liparis tanakae, snailfish: a comprehensive survey of snailfish specific genes.</title>
        <authorList>
            <person name="Kim W."/>
            <person name="Song I."/>
            <person name="Jeong J.-H."/>
            <person name="Kim D."/>
            <person name="Kim S."/>
            <person name="Ryu S."/>
            <person name="Song J.Y."/>
            <person name="Lee S.K."/>
        </authorList>
    </citation>
    <scope>NUCLEOTIDE SEQUENCE [LARGE SCALE GENOMIC DNA]</scope>
    <source>
        <tissue evidence="2">Muscle</tissue>
    </source>
</reference>
<gene>
    <name evidence="2" type="ORF">EYF80_010251</name>
</gene>
<organism evidence="2 3">
    <name type="scientific">Liparis tanakae</name>
    <name type="common">Tanaka's snailfish</name>
    <dbReference type="NCBI Taxonomy" id="230148"/>
    <lineage>
        <taxon>Eukaryota</taxon>
        <taxon>Metazoa</taxon>
        <taxon>Chordata</taxon>
        <taxon>Craniata</taxon>
        <taxon>Vertebrata</taxon>
        <taxon>Euteleostomi</taxon>
        <taxon>Actinopterygii</taxon>
        <taxon>Neopterygii</taxon>
        <taxon>Teleostei</taxon>
        <taxon>Neoteleostei</taxon>
        <taxon>Acanthomorphata</taxon>
        <taxon>Eupercaria</taxon>
        <taxon>Perciformes</taxon>
        <taxon>Cottioidei</taxon>
        <taxon>Cottales</taxon>
        <taxon>Liparidae</taxon>
        <taxon>Liparis</taxon>
    </lineage>
</organism>
<keyword evidence="3" id="KW-1185">Reference proteome</keyword>
<accession>A0A4Z2INS4</accession>
<dbReference type="Proteomes" id="UP000314294">
    <property type="component" value="Unassembled WGS sequence"/>
</dbReference>
<evidence type="ECO:0000313" key="2">
    <source>
        <dbReference type="EMBL" id="TNN79437.1"/>
    </source>
</evidence>
<name>A0A4Z2INS4_9TELE</name>
<feature type="region of interest" description="Disordered" evidence="1">
    <location>
        <begin position="62"/>
        <end position="102"/>
    </location>
</feature>
<protein>
    <submittedName>
        <fullName evidence="2">Uncharacterized protein</fullName>
    </submittedName>
</protein>
<comment type="caution">
    <text evidence="2">The sequence shown here is derived from an EMBL/GenBank/DDBJ whole genome shotgun (WGS) entry which is preliminary data.</text>
</comment>
<dbReference type="EMBL" id="SRLO01000064">
    <property type="protein sequence ID" value="TNN79437.1"/>
    <property type="molecule type" value="Genomic_DNA"/>
</dbReference>